<keyword evidence="3" id="KW-1185">Reference proteome</keyword>
<dbReference type="PANTHER" id="PTHR43139:SF37">
    <property type="entry name" value="ALPHA_BETA-HYDROLASES SUPERFAMILY PROTEIN"/>
    <property type="match status" value="1"/>
</dbReference>
<dbReference type="Proteomes" id="UP000298416">
    <property type="component" value="Unassembled WGS sequence"/>
</dbReference>
<sequence>MERLRLFLHHILSFHISLASTISHYLFSPFSKIRRFPIITPISEWFLSVYFKFACNLIQCTVDLDDQTTMHFLAPAHRRFNKPNLVMIHGYGGNSKWQFVYQVASLAESFNVYIPDLLFFGKSYSNRANRTEAFQAECVAAGLRRLGVERCSIYAISYGGFVCYRMAEMHPELVEKAVIVSSGVGCTQSQKGEQMKNVGIDVLDLLLPRTPVGMKRLVELSVHKSNPLRWAPDFVLEEFIDVSALNGNSICFHVDDVKVNVGSIVDYVDAFIFDDDKTMCNTNRKEKQELVEHLLANSEKCKVQPLSQEILLVWGDKDKIFPLNFAYELQRNLGPKASLEILRDAGHAVNFDSPDSLNDLIKGFILE</sequence>
<dbReference type="GO" id="GO:0016787">
    <property type="term" value="F:hydrolase activity"/>
    <property type="evidence" value="ECO:0007669"/>
    <property type="project" value="UniProtKB-ARBA"/>
</dbReference>
<gene>
    <name evidence="2" type="ORF">SASPL_106885</name>
</gene>
<feature type="domain" description="AB hydrolase-1" evidence="1">
    <location>
        <begin position="83"/>
        <end position="186"/>
    </location>
</feature>
<reference evidence="2" key="1">
    <citation type="submission" date="2018-01" db="EMBL/GenBank/DDBJ databases">
        <authorList>
            <person name="Mao J.F."/>
        </authorList>
    </citation>
    <scope>NUCLEOTIDE SEQUENCE</scope>
    <source>
        <strain evidence="2">Huo1</strain>
        <tissue evidence="2">Leaf</tissue>
    </source>
</reference>
<dbReference type="PANTHER" id="PTHR43139">
    <property type="entry name" value="SI:DKEY-122A22.2"/>
    <property type="match status" value="1"/>
</dbReference>
<dbReference type="EMBL" id="PNBA02000003">
    <property type="protein sequence ID" value="KAG6428846.1"/>
    <property type="molecule type" value="Genomic_DNA"/>
</dbReference>
<dbReference type="InterPro" id="IPR029058">
    <property type="entry name" value="AB_hydrolase_fold"/>
</dbReference>
<evidence type="ECO:0000313" key="2">
    <source>
        <dbReference type="EMBL" id="KAG6428846.1"/>
    </source>
</evidence>
<name>A0A8X9A5Z3_SALSN</name>
<accession>A0A8X9A5Z3</accession>
<evidence type="ECO:0000313" key="3">
    <source>
        <dbReference type="Proteomes" id="UP000298416"/>
    </source>
</evidence>
<dbReference type="Pfam" id="PF00561">
    <property type="entry name" value="Abhydrolase_1"/>
    <property type="match status" value="1"/>
</dbReference>
<dbReference type="AlphaFoldDB" id="A0A8X9A5Z3"/>
<proteinExistence type="predicted"/>
<organism evidence="2">
    <name type="scientific">Salvia splendens</name>
    <name type="common">Scarlet sage</name>
    <dbReference type="NCBI Taxonomy" id="180675"/>
    <lineage>
        <taxon>Eukaryota</taxon>
        <taxon>Viridiplantae</taxon>
        <taxon>Streptophyta</taxon>
        <taxon>Embryophyta</taxon>
        <taxon>Tracheophyta</taxon>
        <taxon>Spermatophyta</taxon>
        <taxon>Magnoliopsida</taxon>
        <taxon>eudicotyledons</taxon>
        <taxon>Gunneridae</taxon>
        <taxon>Pentapetalae</taxon>
        <taxon>asterids</taxon>
        <taxon>lamiids</taxon>
        <taxon>Lamiales</taxon>
        <taxon>Lamiaceae</taxon>
        <taxon>Nepetoideae</taxon>
        <taxon>Mentheae</taxon>
        <taxon>Salviinae</taxon>
        <taxon>Salvia</taxon>
        <taxon>Salvia subgen. Calosphace</taxon>
        <taxon>core Calosphace</taxon>
    </lineage>
</organism>
<dbReference type="SUPFAM" id="SSF53474">
    <property type="entry name" value="alpha/beta-Hydrolases"/>
    <property type="match status" value="1"/>
</dbReference>
<evidence type="ECO:0000259" key="1">
    <source>
        <dbReference type="Pfam" id="PF00561"/>
    </source>
</evidence>
<dbReference type="Gene3D" id="3.40.50.1820">
    <property type="entry name" value="alpha/beta hydrolase"/>
    <property type="match status" value="1"/>
</dbReference>
<dbReference type="InterPro" id="IPR000073">
    <property type="entry name" value="AB_hydrolase_1"/>
</dbReference>
<protein>
    <recommendedName>
        <fullName evidence="1">AB hydrolase-1 domain-containing protein</fullName>
    </recommendedName>
</protein>
<reference evidence="2" key="2">
    <citation type="submission" date="2020-08" db="EMBL/GenBank/DDBJ databases">
        <title>Plant Genome Project.</title>
        <authorList>
            <person name="Zhang R.-G."/>
        </authorList>
    </citation>
    <scope>NUCLEOTIDE SEQUENCE</scope>
    <source>
        <strain evidence="2">Huo1</strain>
        <tissue evidence="2">Leaf</tissue>
    </source>
</reference>
<dbReference type="InterPro" id="IPR052370">
    <property type="entry name" value="Meta-cleavage_hydrolase"/>
</dbReference>
<comment type="caution">
    <text evidence="2">The sequence shown here is derived from an EMBL/GenBank/DDBJ whole genome shotgun (WGS) entry which is preliminary data.</text>
</comment>